<reference evidence="1 2" key="1">
    <citation type="submission" date="2017-02" db="EMBL/GenBank/DDBJ databases">
        <authorList>
            <person name="Peterson S.W."/>
        </authorList>
    </citation>
    <scope>NUCLEOTIDE SEQUENCE [LARGE SCALE GENOMIC DNA]</scope>
    <source>
        <strain evidence="1 2">USBA 369</strain>
    </source>
</reference>
<organism evidence="1 2">
    <name type="scientific">Consotaella salsifontis</name>
    <dbReference type="NCBI Taxonomy" id="1365950"/>
    <lineage>
        <taxon>Bacteria</taxon>
        <taxon>Pseudomonadati</taxon>
        <taxon>Pseudomonadota</taxon>
        <taxon>Alphaproteobacteria</taxon>
        <taxon>Hyphomicrobiales</taxon>
        <taxon>Aurantimonadaceae</taxon>
        <taxon>Consotaella</taxon>
    </lineage>
</organism>
<dbReference type="AlphaFoldDB" id="A0A1T4L5Z4"/>
<evidence type="ECO:0000313" key="2">
    <source>
        <dbReference type="Proteomes" id="UP000190135"/>
    </source>
</evidence>
<dbReference type="STRING" id="1365950.SAMN05428963_10163"/>
<evidence type="ECO:0000313" key="1">
    <source>
        <dbReference type="EMBL" id="SJZ49971.1"/>
    </source>
</evidence>
<dbReference type="EMBL" id="FUXL01000001">
    <property type="protein sequence ID" value="SJZ49971.1"/>
    <property type="molecule type" value="Genomic_DNA"/>
</dbReference>
<protein>
    <submittedName>
        <fullName evidence="1">CRISPR-associated protein, Csd1 family</fullName>
    </submittedName>
</protein>
<dbReference type="CDD" id="cd09757">
    <property type="entry name" value="Cas8c_I-C"/>
    <property type="match status" value="1"/>
</dbReference>
<dbReference type="InterPro" id="IPR010144">
    <property type="entry name" value="CRISPR-assoc_prot_Csd1-typ"/>
</dbReference>
<name>A0A1T4L5Z4_9HYPH</name>
<dbReference type="OrthoDB" id="9778918at2"/>
<dbReference type="Proteomes" id="UP000190135">
    <property type="component" value="Unassembled WGS sequence"/>
</dbReference>
<keyword evidence="2" id="KW-1185">Reference proteome</keyword>
<proteinExistence type="predicted"/>
<accession>A0A1T4L5Z4</accession>
<sequence>MTMLAALERAYRWMPDAPKPGFALARIGVVVGLNEDGSIASVSPLKEKVGKKEVPRMLAVPAPVKRSVNIAPNTFWDKTAYSLGVSTKNDSKDAARHEAFTQFHRDLIGATDDPGLVAFLRFLDAWSPDRFDAHFAEDMKDENVVFALEGERRREVYLYDRPAARALLEGGEKGEGSLCLVTGARGPVARLHPSIKGIWGGQPSGADIVSFNLEAFESYGHEKGDNAPVSQAAAEAYVGALNRFLANGSGHRMQIGDASVAFWAEAPTDFGDEEKRRGAERLAEAVFAAALSEDEKRDQAEEDEAEAKPIREALQRIRDARPVSDDRSLVPEISDDTRFYVLGLAPNAARISVRFWLDTTFGAIAENYARFSRDMRIEPADRQGTPALWHYLNETAVLGKRENVPPNLAGEWMRAILAGTAYPLTLLSTVLMRIRADGIVNARRAAILKAVLVRNFRMEKEAPVGLDPENTRKGYLLGRLFATYEQAQSAALGRNVNATIKDKFYGSASAQPRKVFSILETGSANHLSKLGKQRPGQRVNLERTIAEIMDKMSPDEDPFPASLPAAEQALFGLGYYHQRSAFFARKDAPSEEPAVK</sequence>
<dbReference type="NCBIfam" id="TIGR01863">
    <property type="entry name" value="cas_Csd1"/>
    <property type="match status" value="1"/>
</dbReference>
<gene>
    <name evidence="1" type="ORF">SAMN05428963_10163</name>
</gene>
<dbReference type="RefSeq" id="WP_078706396.1">
    <property type="nucleotide sequence ID" value="NZ_FUXL01000001.1"/>
</dbReference>
<dbReference type="Pfam" id="PF09709">
    <property type="entry name" value="Cas_Csd1"/>
    <property type="match status" value="1"/>
</dbReference>